<organism evidence="6 7">
    <name type="scientific">Dyadobacter subterraneus</name>
    <dbReference type="NCBI Taxonomy" id="2773304"/>
    <lineage>
        <taxon>Bacteria</taxon>
        <taxon>Pseudomonadati</taxon>
        <taxon>Bacteroidota</taxon>
        <taxon>Cytophagia</taxon>
        <taxon>Cytophagales</taxon>
        <taxon>Spirosomataceae</taxon>
        <taxon>Dyadobacter</taxon>
    </lineage>
</organism>
<dbReference type="Gene3D" id="3.30.1120.10">
    <property type="match status" value="1"/>
</dbReference>
<evidence type="ECO:0000259" key="5">
    <source>
        <dbReference type="Pfam" id="PF00884"/>
    </source>
</evidence>
<dbReference type="InterPro" id="IPR017850">
    <property type="entry name" value="Alkaline_phosphatase_core_sf"/>
</dbReference>
<keyword evidence="3" id="KW-0378">Hydrolase</keyword>
<keyword evidence="7" id="KW-1185">Reference proteome</keyword>
<accession>A0ABR9WF35</accession>
<dbReference type="Proteomes" id="UP000634134">
    <property type="component" value="Unassembled WGS sequence"/>
</dbReference>
<dbReference type="InterPro" id="IPR000917">
    <property type="entry name" value="Sulfatase_N"/>
</dbReference>
<keyword evidence="2" id="KW-0479">Metal-binding</keyword>
<sequence length="587" mass="66068">MKRIFRIFSVIFFAGSVNLHAQKTISKKPNIILIMTDDQGYGDFGFTGNPYVKTPNIDNLAARSVRLTNFHNSPVCAPTRASLLTGRYAQRTGVHDTYNNGAIMATEEITIAEILGQNGYKTGIVGKWHLGDNYPFRPSEQGFQYSLVHGGGGIGQPGDLIENFTRPDSSYFNTVLSENNKHVFPKGYCTDIFTDAALDFVKENKSAPFFLYVSYNAPHDPLQLPKKYEDLYKDLKFDSDLDKDPKKSWSKMLEKDKENARKVYGMATNIDDNVGRILAEIKKQNLEENTIVIFLTDNGNQQLRFNTGFRGLKGSVYEGGTHVPFLISGKGFIPENKDLNGLTAHVDLLPTLLEAVNIPFPKTIKGDGKSVFKQILGKQEAPQRTFYNTWNRGWPEPYRNAAIYQGNYKLVASEATQDDINTFGLFNLKMDPFEENNLVKSDIDLALKLKNILDSTFKDISASPHLSPRRIEVGTIHENPGILTRQDLGGTGVRNWTGDNALGIWTVRVLEDGFYDFKAINIKPIPKGTRSLIRLGQIQRSKFVNDESKTVSFTNIFLKKGDYDIESWFETVAAINSPYYLEVLKQK</sequence>
<dbReference type="InterPro" id="IPR050738">
    <property type="entry name" value="Sulfatase"/>
</dbReference>
<name>A0ABR9WF35_9BACT</name>
<evidence type="ECO:0000256" key="3">
    <source>
        <dbReference type="ARBA" id="ARBA00022801"/>
    </source>
</evidence>
<comment type="similarity">
    <text evidence="1">Belongs to the sulfatase family.</text>
</comment>
<proteinExistence type="inferred from homology"/>
<feature type="domain" description="Sulfatase N-terminal" evidence="5">
    <location>
        <begin position="29"/>
        <end position="358"/>
    </location>
</feature>
<evidence type="ECO:0000313" key="7">
    <source>
        <dbReference type="Proteomes" id="UP000634134"/>
    </source>
</evidence>
<evidence type="ECO:0000313" key="6">
    <source>
        <dbReference type="EMBL" id="MBE9462799.1"/>
    </source>
</evidence>
<dbReference type="InterPro" id="IPR024607">
    <property type="entry name" value="Sulfatase_CS"/>
</dbReference>
<dbReference type="PANTHER" id="PTHR42693">
    <property type="entry name" value="ARYLSULFATASE FAMILY MEMBER"/>
    <property type="match status" value="1"/>
</dbReference>
<dbReference type="PROSITE" id="PS00523">
    <property type="entry name" value="SULFATASE_1"/>
    <property type="match status" value="1"/>
</dbReference>
<evidence type="ECO:0000256" key="2">
    <source>
        <dbReference type="ARBA" id="ARBA00022723"/>
    </source>
</evidence>
<protein>
    <submittedName>
        <fullName evidence="6">Arylsulfatase</fullName>
    </submittedName>
</protein>
<comment type="caution">
    <text evidence="6">The sequence shown here is derived from an EMBL/GenBank/DDBJ whole genome shotgun (WGS) entry which is preliminary data.</text>
</comment>
<dbReference type="PROSITE" id="PS00149">
    <property type="entry name" value="SULFATASE_2"/>
    <property type="match status" value="1"/>
</dbReference>
<dbReference type="CDD" id="cd16146">
    <property type="entry name" value="ARS_like"/>
    <property type="match status" value="1"/>
</dbReference>
<reference evidence="7" key="1">
    <citation type="submission" date="2023-07" db="EMBL/GenBank/DDBJ databases">
        <title>Dyadobacter sp. nov 'subterranea' isolated from contaminted grondwater.</title>
        <authorList>
            <person name="Szabo I."/>
            <person name="Al-Omari J."/>
            <person name="Szerdahelyi S.G."/>
            <person name="Rado J."/>
        </authorList>
    </citation>
    <scope>NUCLEOTIDE SEQUENCE [LARGE SCALE GENOMIC DNA]</scope>
    <source>
        <strain evidence="7">UP-52</strain>
    </source>
</reference>
<dbReference type="SUPFAM" id="SSF53649">
    <property type="entry name" value="Alkaline phosphatase-like"/>
    <property type="match status" value="1"/>
</dbReference>
<dbReference type="EMBL" id="JACYGY010000001">
    <property type="protein sequence ID" value="MBE9462799.1"/>
    <property type="molecule type" value="Genomic_DNA"/>
</dbReference>
<dbReference type="PANTHER" id="PTHR42693:SF53">
    <property type="entry name" value="ENDO-4-O-SULFATASE"/>
    <property type="match status" value="1"/>
</dbReference>
<dbReference type="RefSeq" id="WP_194120981.1">
    <property type="nucleotide sequence ID" value="NZ_JACYGY010000001.1"/>
</dbReference>
<evidence type="ECO:0000256" key="1">
    <source>
        <dbReference type="ARBA" id="ARBA00008779"/>
    </source>
</evidence>
<dbReference type="Gene3D" id="3.40.720.10">
    <property type="entry name" value="Alkaline Phosphatase, subunit A"/>
    <property type="match status" value="1"/>
</dbReference>
<gene>
    <name evidence="6" type="ORF">IEE83_13010</name>
</gene>
<dbReference type="Pfam" id="PF00884">
    <property type="entry name" value="Sulfatase"/>
    <property type="match status" value="1"/>
</dbReference>
<evidence type="ECO:0000256" key="4">
    <source>
        <dbReference type="ARBA" id="ARBA00022837"/>
    </source>
</evidence>
<keyword evidence="4" id="KW-0106">Calcium</keyword>